<dbReference type="GO" id="GO:0005524">
    <property type="term" value="F:ATP binding"/>
    <property type="evidence" value="ECO:0007669"/>
    <property type="project" value="UniProtKB-KW"/>
</dbReference>
<dbReference type="EMBL" id="FNGU01000008">
    <property type="protein sequence ID" value="SDM62519.1"/>
    <property type="molecule type" value="Genomic_DNA"/>
</dbReference>
<gene>
    <name evidence="9" type="ORF">SAMN05660860_02849</name>
</gene>
<dbReference type="InterPro" id="IPR005467">
    <property type="entry name" value="His_kinase_dom"/>
</dbReference>
<feature type="transmembrane region" description="Helical" evidence="7">
    <location>
        <begin position="227"/>
        <end position="249"/>
    </location>
</feature>
<dbReference type="InterPro" id="IPR003594">
    <property type="entry name" value="HATPase_dom"/>
</dbReference>
<dbReference type="InterPro" id="IPR011622">
    <property type="entry name" value="7TMR_DISM_rcpt_extracell_dom2"/>
</dbReference>
<protein>
    <recommendedName>
        <fullName evidence="2">histidine kinase</fullName>
        <ecNumber evidence="2">2.7.13.3</ecNumber>
    </recommendedName>
</protein>
<feature type="transmembrane region" description="Helical" evidence="7">
    <location>
        <begin position="296"/>
        <end position="317"/>
    </location>
</feature>
<accession>A0A1G9URG9</accession>
<dbReference type="InterPro" id="IPR011623">
    <property type="entry name" value="7TMR_DISM_rcpt_extracell_dom1"/>
</dbReference>
<evidence type="ECO:0000313" key="9">
    <source>
        <dbReference type="EMBL" id="SDM62519.1"/>
    </source>
</evidence>
<feature type="domain" description="Histidine kinase" evidence="8">
    <location>
        <begin position="436"/>
        <end position="656"/>
    </location>
</feature>
<evidence type="ECO:0000256" key="7">
    <source>
        <dbReference type="SAM" id="Phobius"/>
    </source>
</evidence>
<name>A0A1G9URG9_9BACT</name>
<evidence type="ECO:0000259" key="8">
    <source>
        <dbReference type="PROSITE" id="PS50109"/>
    </source>
</evidence>
<dbReference type="EC" id="2.7.13.3" evidence="2"/>
<feature type="transmembrane region" description="Helical" evidence="7">
    <location>
        <begin position="261"/>
        <end position="284"/>
    </location>
</feature>
<organism evidence="9 10">
    <name type="scientific">Geoalkalibacter ferrihydriticus</name>
    <dbReference type="NCBI Taxonomy" id="392333"/>
    <lineage>
        <taxon>Bacteria</taxon>
        <taxon>Pseudomonadati</taxon>
        <taxon>Thermodesulfobacteriota</taxon>
        <taxon>Desulfuromonadia</taxon>
        <taxon>Desulfuromonadales</taxon>
        <taxon>Geoalkalibacteraceae</taxon>
        <taxon>Geoalkalibacter</taxon>
    </lineage>
</organism>
<evidence type="ECO:0000256" key="6">
    <source>
        <dbReference type="ARBA" id="ARBA00022840"/>
    </source>
</evidence>
<keyword evidence="7" id="KW-0812">Transmembrane</keyword>
<sequence length="660" mass="73495">MSVNCWLMPPPNSVPAMIRLLLILMLLPAALPCAMAAQSVILNPAPTILVAADLPQDLHGRMDYLLDPDARMTPEEALESADWQPLQQLNFGYLGYPVWTRVTLAAEAEPMDVLLQLKRMALIDLYLIHPETQVVHYQLGHRQVLDPAAIRYRFPVLPLHLESGRPVTLLTRIYCIGPIEVGSRISSAADILHQDTREHLIWGAICGMMIAVVLSSLIIWHGFRQRLVLAYAAIALTSLLAIVTVKGLIPLTPYPALNSLGVYSSWVFSNLMPVTMIVFAMVFFATKETLPLLHRWLALLLGVNLVLTAAWLAAPWYPLLYRYTALLGGTTFLTGIVLTGVGLVGLRRGISGSGYYLLGQGSFFLSLQFQLLGQFGLLQRQEILDFVIPVGATLDIVFLAQAMSLRLSAIKKEIHQRRREFEQRSRESSFGKMVGMVIHQWRAPLARQAAMVMETKLRLTRNSQARQDLERFTAVLLPRMRDNVEQMEKTRQEFEALFSENDKLLRFNPDCSVAQALSVVSGTELPAPLRTLRHRPEDLKPILNYPFALTQVILTLIENACDIMRERRISNPEINISLSQAADMSVTITVCDNGGGITLSPASRLFDPFVSGKRQPGTGMGLYIAKLIVESRLRGTITAAATRDGARFTLTIPDRMSVSI</sequence>
<dbReference type="STRING" id="392333.SAMN05660860_02849"/>
<dbReference type="InterPro" id="IPR050980">
    <property type="entry name" value="2C_sensor_his_kinase"/>
</dbReference>
<evidence type="ECO:0000256" key="4">
    <source>
        <dbReference type="ARBA" id="ARBA00022741"/>
    </source>
</evidence>
<reference evidence="9 10" key="1">
    <citation type="submission" date="2016-10" db="EMBL/GenBank/DDBJ databases">
        <authorList>
            <person name="de Groot N.N."/>
        </authorList>
    </citation>
    <scope>NUCLEOTIDE SEQUENCE [LARGE SCALE GENOMIC DNA]</scope>
    <source>
        <strain evidence="9 10">DSM 17813</strain>
    </source>
</reference>
<comment type="catalytic activity">
    <reaction evidence="1">
        <text>ATP + protein L-histidine = ADP + protein N-phospho-L-histidine.</text>
        <dbReference type="EC" id="2.7.13.3"/>
    </reaction>
</comment>
<feature type="transmembrane region" description="Helical" evidence="7">
    <location>
        <begin position="200"/>
        <end position="220"/>
    </location>
</feature>
<dbReference type="SUPFAM" id="SSF55874">
    <property type="entry name" value="ATPase domain of HSP90 chaperone/DNA topoisomerase II/histidine kinase"/>
    <property type="match status" value="1"/>
</dbReference>
<evidence type="ECO:0000313" key="10">
    <source>
        <dbReference type="Proteomes" id="UP000182146"/>
    </source>
</evidence>
<evidence type="ECO:0000256" key="3">
    <source>
        <dbReference type="ARBA" id="ARBA00022679"/>
    </source>
</evidence>
<feature type="transmembrane region" description="Helical" evidence="7">
    <location>
        <begin position="383"/>
        <end position="409"/>
    </location>
</feature>
<dbReference type="PANTHER" id="PTHR44936:SF10">
    <property type="entry name" value="SENSOR PROTEIN RSTB"/>
    <property type="match status" value="1"/>
</dbReference>
<keyword evidence="6" id="KW-0067">ATP-binding</keyword>
<dbReference type="Pfam" id="PF07695">
    <property type="entry name" value="7TMR-DISM_7TM"/>
    <property type="match status" value="1"/>
</dbReference>
<keyword evidence="4" id="KW-0547">Nucleotide-binding</keyword>
<dbReference type="Proteomes" id="UP000182146">
    <property type="component" value="Unassembled WGS sequence"/>
</dbReference>
<keyword evidence="7" id="KW-0472">Membrane</keyword>
<dbReference type="Gene3D" id="3.30.565.10">
    <property type="entry name" value="Histidine kinase-like ATPase, C-terminal domain"/>
    <property type="match status" value="1"/>
</dbReference>
<dbReference type="PROSITE" id="PS50109">
    <property type="entry name" value="HIS_KIN"/>
    <property type="match status" value="1"/>
</dbReference>
<proteinExistence type="predicted"/>
<dbReference type="SMART" id="SM00387">
    <property type="entry name" value="HATPase_c"/>
    <property type="match status" value="1"/>
</dbReference>
<dbReference type="PANTHER" id="PTHR44936">
    <property type="entry name" value="SENSOR PROTEIN CREC"/>
    <property type="match status" value="1"/>
</dbReference>
<dbReference type="Pfam" id="PF07696">
    <property type="entry name" value="7TMR-DISMED2"/>
    <property type="match status" value="1"/>
</dbReference>
<keyword evidence="3" id="KW-0808">Transferase</keyword>
<dbReference type="Gene3D" id="2.60.40.2380">
    <property type="match status" value="1"/>
</dbReference>
<dbReference type="Pfam" id="PF02518">
    <property type="entry name" value="HATPase_c"/>
    <property type="match status" value="1"/>
</dbReference>
<dbReference type="PRINTS" id="PR00344">
    <property type="entry name" value="BCTRLSENSOR"/>
</dbReference>
<dbReference type="AlphaFoldDB" id="A0A1G9URG9"/>
<dbReference type="InterPro" id="IPR036890">
    <property type="entry name" value="HATPase_C_sf"/>
</dbReference>
<evidence type="ECO:0000256" key="5">
    <source>
        <dbReference type="ARBA" id="ARBA00022777"/>
    </source>
</evidence>
<feature type="transmembrane region" description="Helical" evidence="7">
    <location>
        <begin position="353"/>
        <end position="371"/>
    </location>
</feature>
<keyword evidence="5 9" id="KW-0418">Kinase</keyword>
<keyword evidence="7" id="KW-1133">Transmembrane helix</keyword>
<evidence type="ECO:0000256" key="2">
    <source>
        <dbReference type="ARBA" id="ARBA00012438"/>
    </source>
</evidence>
<feature type="transmembrane region" description="Helical" evidence="7">
    <location>
        <begin position="323"/>
        <end position="346"/>
    </location>
</feature>
<evidence type="ECO:0000256" key="1">
    <source>
        <dbReference type="ARBA" id="ARBA00000085"/>
    </source>
</evidence>
<dbReference type="GO" id="GO:0004673">
    <property type="term" value="F:protein histidine kinase activity"/>
    <property type="evidence" value="ECO:0007669"/>
    <property type="project" value="UniProtKB-EC"/>
</dbReference>
<dbReference type="InterPro" id="IPR004358">
    <property type="entry name" value="Sig_transdc_His_kin-like_C"/>
</dbReference>